<dbReference type="PANTHER" id="PTHR41248:SF1">
    <property type="entry name" value="NORD PROTEIN"/>
    <property type="match status" value="1"/>
</dbReference>
<name>A0A564T535_9FIRM</name>
<evidence type="ECO:0000259" key="2">
    <source>
        <dbReference type="PROSITE" id="PS50234"/>
    </source>
</evidence>
<dbReference type="InterPro" id="IPR036465">
    <property type="entry name" value="vWFA_dom_sf"/>
</dbReference>
<dbReference type="SUPFAM" id="SSF53300">
    <property type="entry name" value="vWA-like"/>
    <property type="match status" value="1"/>
</dbReference>
<dbReference type="InterPro" id="IPR002035">
    <property type="entry name" value="VWF_A"/>
</dbReference>
<sequence>MRNRQEWKQRVQEEKENLEDYEVFESADYRTMLHSIAYEITAGTLKTVNLVKEPNEPYGGRCSSLRVLLNIANQVTMSFPTLALRSDSIVGILGHECGHWNLSDFELRKTYLDEMRQGRWMIQLPLPKDWTGQEQMMEIQEFLTGDHPAAKCIMTETAAFIQNMIEDVYIEEIMCRRYPGSIRRGILQNRMRNMERVPSMKVQLKEGYRKVSVMLNLMAQYSLTGTVNNWEMETGILFDLLEETKPVIDIGVRCKEPLGRLKAVNRLLLLIWELLKTEIEEMEKNIKQEEPHSEKNGNGQKESAEKDAVSPNTEQKIQEEWGKIKRELPDFLCPKEETGMNNTSVELKREQKEREIKPIETKEQLLRCIEKIAESKAEKNYNAEILKELSKELYGTEFNGDHQKVKMIVERKSQISQRDIMRYELLEPQIKQTVRKMNAVLLPAFCQQGERREKQLFFGTSINMQMLYDPFHRFYQKREPARTLNAAVVVLMDLSASMWGRRLEKARCCCLCLYKFCISVGIPILVYGHHTNGEGRTLRKELVTFHSLAEFEPDRNDCYRIASIDVAGSNRDGAALTYAGEKLARRPERTKLLFCISDGRPNGALYCGEEAEADIRNIKKKLEAKGIIVMAAAIGDDKETIERIYQEGYLNISDLDTLTVMLAREILKRIRR</sequence>
<dbReference type="Pfam" id="PF11775">
    <property type="entry name" value="CobT_C"/>
    <property type="match status" value="1"/>
</dbReference>
<protein>
    <submittedName>
        <fullName evidence="3">Cobalamin biosynthesis protein CobT VWA domain protein</fullName>
    </submittedName>
</protein>
<gene>
    <name evidence="3" type="ORF">DFSSTS7063_01111</name>
</gene>
<proteinExistence type="predicted"/>
<dbReference type="Gene3D" id="3.40.50.410">
    <property type="entry name" value="von Willebrand factor, type A domain"/>
    <property type="match status" value="1"/>
</dbReference>
<dbReference type="InterPro" id="IPR051928">
    <property type="entry name" value="NorD/CobT"/>
</dbReference>
<feature type="compositionally biased region" description="Basic and acidic residues" evidence="1">
    <location>
        <begin position="286"/>
        <end position="295"/>
    </location>
</feature>
<dbReference type="AlphaFoldDB" id="A0A564T535"/>
<evidence type="ECO:0000256" key="1">
    <source>
        <dbReference type="SAM" id="MobiDB-lite"/>
    </source>
</evidence>
<feature type="region of interest" description="Disordered" evidence="1">
    <location>
        <begin position="286"/>
        <end position="320"/>
    </location>
</feature>
<organism evidence="3 4">
    <name type="scientific">Dorea formicigenerans</name>
    <dbReference type="NCBI Taxonomy" id="39486"/>
    <lineage>
        <taxon>Bacteria</taxon>
        <taxon>Bacillati</taxon>
        <taxon>Bacillota</taxon>
        <taxon>Clostridia</taxon>
        <taxon>Lachnospirales</taxon>
        <taxon>Lachnospiraceae</taxon>
        <taxon>Dorea</taxon>
    </lineage>
</organism>
<dbReference type="PROSITE" id="PS50234">
    <property type="entry name" value="VWFA"/>
    <property type="match status" value="1"/>
</dbReference>
<dbReference type="EMBL" id="CABHNI010000019">
    <property type="protein sequence ID" value="VUX02567.1"/>
    <property type="molecule type" value="Genomic_DNA"/>
</dbReference>
<dbReference type="InterPro" id="IPR025861">
    <property type="entry name" value="CobT_VWA_dom"/>
</dbReference>
<reference evidence="3 4" key="1">
    <citation type="submission" date="2019-07" db="EMBL/GenBank/DDBJ databases">
        <authorList>
            <person name="Hibberd C M."/>
            <person name="Gehrig L. J."/>
            <person name="Chang H.-W."/>
            <person name="Venkatesh S."/>
        </authorList>
    </citation>
    <scope>NUCLEOTIDE SEQUENCE [LARGE SCALE GENOMIC DNA]</scope>
    <source>
        <strain evidence="3">Dorea_formicigenerans_SSTS_Bg7063</strain>
    </source>
</reference>
<evidence type="ECO:0000313" key="3">
    <source>
        <dbReference type="EMBL" id="VUX02567.1"/>
    </source>
</evidence>
<feature type="domain" description="VWFA" evidence="2">
    <location>
        <begin position="487"/>
        <end position="670"/>
    </location>
</feature>
<dbReference type="RefSeq" id="WP_144124022.1">
    <property type="nucleotide sequence ID" value="NZ_CABHNI010000019.1"/>
</dbReference>
<dbReference type="PANTHER" id="PTHR41248">
    <property type="entry name" value="NORD PROTEIN"/>
    <property type="match status" value="1"/>
</dbReference>
<dbReference type="Proteomes" id="UP000358366">
    <property type="component" value="Unassembled WGS sequence"/>
</dbReference>
<evidence type="ECO:0000313" key="4">
    <source>
        <dbReference type="Proteomes" id="UP000358366"/>
    </source>
</evidence>
<accession>A0A564T535</accession>